<feature type="region of interest" description="Disordered" evidence="1">
    <location>
        <begin position="30"/>
        <end position="70"/>
    </location>
</feature>
<feature type="compositionally biased region" description="Polar residues" evidence="1">
    <location>
        <begin position="40"/>
        <end position="49"/>
    </location>
</feature>
<dbReference type="EMBL" id="KV784368">
    <property type="protein sequence ID" value="OEU11330.1"/>
    <property type="molecule type" value="Genomic_DNA"/>
</dbReference>
<proteinExistence type="predicted"/>
<evidence type="ECO:0000313" key="3">
    <source>
        <dbReference type="EMBL" id="OEU11330.1"/>
    </source>
</evidence>
<sequence length="315" mass="34348">MKLSCNSISIFVIAALTVSSTTAFAPLSFSSRSSSSSSSLYNYDPNTASAPPAQQQQQGQQGAGTSPLADDFLNAAPSVRRVQGDTLKTWDFTNPNTARVQVGAKGTNGRPLHSRIEYWHTPSYIPFQVTAYTEDGLQRPIDCIIETPKHPKTIAMYNTASQQMPFDAAIDDTGLISPYDAVTKTGVQSDIVQGGGMIKYYTFDSNVDSVAVYLRSPEYNMKAKLELTTGPNSVRQTYEVYCSSGYKTPFYTVIQTPGDIPSTLRIINQNSVEFPFDAYVMPYHMKGDGNNGGAGGAGDDWDQFPEPRSNIMGSW</sequence>
<accession>A0A1E7EZ98</accession>
<dbReference type="OrthoDB" id="196624at2759"/>
<dbReference type="Proteomes" id="UP000095751">
    <property type="component" value="Unassembled WGS sequence"/>
</dbReference>
<feature type="signal peptide" evidence="2">
    <location>
        <begin position="1"/>
        <end position="23"/>
    </location>
</feature>
<feature type="compositionally biased region" description="Low complexity" evidence="1">
    <location>
        <begin position="50"/>
        <end position="64"/>
    </location>
</feature>
<feature type="compositionally biased region" description="Low complexity" evidence="1">
    <location>
        <begin position="30"/>
        <end position="39"/>
    </location>
</feature>
<evidence type="ECO:0000256" key="2">
    <source>
        <dbReference type="SAM" id="SignalP"/>
    </source>
</evidence>
<reference evidence="3 4" key="1">
    <citation type="submission" date="2016-09" db="EMBL/GenBank/DDBJ databases">
        <title>Extensive genetic diversity and differential bi-allelic expression allows diatom success in the polar Southern Ocean.</title>
        <authorList>
            <consortium name="DOE Joint Genome Institute"/>
            <person name="Mock T."/>
            <person name="Otillar R.P."/>
            <person name="Strauss J."/>
            <person name="Dupont C."/>
            <person name="Frickenhaus S."/>
            <person name="Maumus F."/>
            <person name="Mcmullan M."/>
            <person name="Sanges R."/>
            <person name="Schmutz J."/>
            <person name="Toseland A."/>
            <person name="Valas R."/>
            <person name="Veluchamy A."/>
            <person name="Ward B.J."/>
            <person name="Allen A."/>
            <person name="Barry K."/>
            <person name="Falciatore A."/>
            <person name="Ferrante M."/>
            <person name="Fortunato A.E."/>
            <person name="Gloeckner G."/>
            <person name="Gruber A."/>
            <person name="Hipkin R."/>
            <person name="Janech M."/>
            <person name="Kroth P."/>
            <person name="Leese F."/>
            <person name="Lindquist E."/>
            <person name="Lyon B.R."/>
            <person name="Martin J."/>
            <person name="Mayer C."/>
            <person name="Parker M."/>
            <person name="Quesneville H."/>
            <person name="Raymond J."/>
            <person name="Uhlig C."/>
            <person name="Valentin K.U."/>
            <person name="Worden A.Z."/>
            <person name="Armbrust E.V."/>
            <person name="Bowler C."/>
            <person name="Green B."/>
            <person name="Moulton V."/>
            <person name="Van Oosterhout C."/>
            <person name="Grigoriev I."/>
        </authorList>
    </citation>
    <scope>NUCLEOTIDE SEQUENCE [LARGE SCALE GENOMIC DNA]</scope>
    <source>
        <strain evidence="3 4">CCMP1102</strain>
    </source>
</reference>
<dbReference type="InParanoid" id="A0A1E7EZ98"/>
<dbReference type="InterPro" id="IPR057491">
    <property type="entry name" value="DiatomPyrShell"/>
</dbReference>
<feature type="chain" id="PRO_5009192429" evidence="2">
    <location>
        <begin position="24"/>
        <end position="315"/>
    </location>
</feature>
<keyword evidence="4" id="KW-1185">Reference proteome</keyword>
<dbReference type="KEGG" id="fcy:FRACYDRAFT_270836"/>
<gene>
    <name evidence="3" type="ORF">FRACYDRAFT_270836</name>
</gene>
<evidence type="ECO:0000256" key="1">
    <source>
        <dbReference type="SAM" id="MobiDB-lite"/>
    </source>
</evidence>
<evidence type="ECO:0000313" key="4">
    <source>
        <dbReference type="Proteomes" id="UP000095751"/>
    </source>
</evidence>
<keyword evidence="2" id="KW-0732">Signal</keyword>
<organism evidence="3 4">
    <name type="scientific">Fragilariopsis cylindrus CCMP1102</name>
    <dbReference type="NCBI Taxonomy" id="635003"/>
    <lineage>
        <taxon>Eukaryota</taxon>
        <taxon>Sar</taxon>
        <taxon>Stramenopiles</taxon>
        <taxon>Ochrophyta</taxon>
        <taxon>Bacillariophyta</taxon>
        <taxon>Bacillariophyceae</taxon>
        <taxon>Bacillariophycidae</taxon>
        <taxon>Bacillariales</taxon>
        <taxon>Bacillariaceae</taxon>
        <taxon>Fragilariopsis</taxon>
    </lineage>
</organism>
<dbReference type="AlphaFoldDB" id="A0A1E7EZ98"/>
<name>A0A1E7EZ98_9STRA</name>
<dbReference type="Pfam" id="PF25192">
    <property type="entry name" value="DiatomPyrShell"/>
    <property type="match status" value="1"/>
</dbReference>
<protein>
    <submittedName>
        <fullName evidence="3">Uncharacterized protein</fullName>
    </submittedName>
</protein>